<reference evidence="1 2" key="1">
    <citation type="journal article" date="2023" name="Genes (Basel)">
        <title>Chromosome-Level Genome Assembly and Circadian Gene Repertoire of the Patagonia Blennie Eleginops maclovinus-The Closest Ancestral Proxy of Antarctic Cryonotothenioids.</title>
        <authorList>
            <person name="Cheng C.C."/>
            <person name="Rivera-Colon A.G."/>
            <person name="Minhas B.F."/>
            <person name="Wilson L."/>
            <person name="Rayamajhi N."/>
            <person name="Vargas-Chacoff L."/>
            <person name="Catchen J.M."/>
        </authorList>
    </citation>
    <scope>NUCLEOTIDE SEQUENCE [LARGE SCALE GENOMIC DNA]</scope>
    <source>
        <strain evidence="1">JMC-PN-2008</strain>
    </source>
</reference>
<evidence type="ECO:0000313" key="2">
    <source>
        <dbReference type="Proteomes" id="UP001346869"/>
    </source>
</evidence>
<evidence type="ECO:0000313" key="1">
    <source>
        <dbReference type="EMBL" id="KAK5871143.1"/>
    </source>
</evidence>
<gene>
    <name evidence="1" type="ORF">PBY51_004039</name>
</gene>
<dbReference type="EMBL" id="JAUZQC010000005">
    <property type="protein sequence ID" value="KAK5871143.1"/>
    <property type="molecule type" value="Genomic_DNA"/>
</dbReference>
<protein>
    <submittedName>
        <fullName evidence="1">Uncharacterized protein</fullName>
    </submittedName>
</protein>
<dbReference type="AlphaFoldDB" id="A0AAN7XW81"/>
<proteinExistence type="predicted"/>
<reference evidence="1 2" key="2">
    <citation type="journal article" date="2023" name="Mol. Biol. Evol.">
        <title>Genomics of Secondarily Temperate Adaptation in the Only Non-Antarctic Icefish.</title>
        <authorList>
            <person name="Rivera-Colon A.G."/>
            <person name="Rayamajhi N."/>
            <person name="Minhas B.F."/>
            <person name="Madrigal G."/>
            <person name="Bilyk K.T."/>
            <person name="Yoon V."/>
            <person name="Hune M."/>
            <person name="Gregory S."/>
            <person name="Cheng C.H.C."/>
            <person name="Catchen J.M."/>
        </authorList>
    </citation>
    <scope>NUCLEOTIDE SEQUENCE [LARGE SCALE GENOMIC DNA]</scope>
    <source>
        <strain evidence="1">JMC-PN-2008</strain>
    </source>
</reference>
<comment type="caution">
    <text evidence="1">The sequence shown here is derived from an EMBL/GenBank/DDBJ whole genome shotgun (WGS) entry which is preliminary data.</text>
</comment>
<keyword evidence="2" id="KW-1185">Reference proteome</keyword>
<accession>A0AAN7XW81</accession>
<dbReference type="Proteomes" id="UP001346869">
    <property type="component" value="Unassembled WGS sequence"/>
</dbReference>
<name>A0AAN7XW81_ELEMC</name>
<organism evidence="1 2">
    <name type="scientific">Eleginops maclovinus</name>
    <name type="common">Patagonian blennie</name>
    <name type="synonym">Eleginus maclovinus</name>
    <dbReference type="NCBI Taxonomy" id="56733"/>
    <lineage>
        <taxon>Eukaryota</taxon>
        <taxon>Metazoa</taxon>
        <taxon>Chordata</taxon>
        <taxon>Craniata</taxon>
        <taxon>Vertebrata</taxon>
        <taxon>Euteleostomi</taxon>
        <taxon>Actinopterygii</taxon>
        <taxon>Neopterygii</taxon>
        <taxon>Teleostei</taxon>
        <taxon>Neoteleostei</taxon>
        <taxon>Acanthomorphata</taxon>
        <taxon>Eupercaria</taxon>
        <taxon>Perciformes</taxon>
        <taxon>Notothenioidei</taxon>
        <taxon>Eleginopidae</taxon>
        <taxon>Eleginops</taxon>
    </lineage>
</organism>
<sequence length="77" mass="8653">MRKWERGERDILALYPRLSVPVDGTCAPDAGSQSKPRLIQTPPRVSQITYTLSKDLGKNSLIHISFGFHKKNVALTF</sequence>